<evidence type="ECO:0000313" key="2">
    <source>
        <dbReference type="Proteomes" id="UP000324222"/>
    </source>
</evidence>
<proteinExistence type="predicted"/>
<sequence length="121" mass="13625">MYMCGDEIVVERRMSPAGNNLEVTVQKRPRQALVCFKLLPVRLLQNTCRFPSPEVTRYRPLHKGPHTYLQPSGLGLASLPVTPSSRPLCFAPHQYPIVSTLLSVPAVMYHSTNNVWDRSPP</sequence>
<reference evidence="1 2" key="1">
    <citation type="submission" date="2019-05" db="EMBL/GenBank/DDBJ databases">
        <title>Another draft genome of Portunus trituberculatus and its Hox gene families provides insights of decapod evolution.</title>
        <authorList>
            <person name="Jeong J.-H."/>
            <person name="Song I."/>
            <person name="Kim S."/>
            <person name="Choi T."/>
            <person name="Kim D."/>
            <person name="Ryu S."/>
            <person name="Kim W."/>
        </authorList>
    </citation>
    <scope>NUCLEOTIDE SEQUENCE [LARGE SCALE GENOMIC DNA]</scope>
    <source>
        <tissue evidence="1">Muscle</tissue>
    </source>
</reference>
<accession>A0A5B7F7V2</accession>
<dbReference type="AlphaFoldDB" id="A0A5B7F7V2"/>
<dbReference type="Proteomes" id="UP000324222">
    <property type="component" value="Unassembled WGS sequence"/>
</dbReference>
<dbReference type="EMBL" id="VSRR010004966">
    <property type="protein sequence ID" value="MPC41198.1"/>
    <property type="molecule type" value="Genomic_DNA"/>
</dbReference>
<gene>
    <name evidence="1" type="ORF">E2C01_034785</name>
</gene>
<keyword evidence="2" id="KW-1185">Reference proteome</keyword>
<protein>
    <submittedName>
        <fullName evidence="1">Uncharacterized protein</fullName>
    </submittedName>
</protein>
<name>A0A5B7F7V2_PORTR</name>
<evidence type="ECO:0000313" key="1">
    <source>
        <dbReference type="EMBL" id="MPC41198.1"/>
    </source>
</evidence>
<organism evidence="1 2">
    <name type="scientific">Portunus trituberculatus</name>
    <name type="common">Swimming crab</name>
    <name type="synonym">Neptunus trituberculatus</name>
    <dbReference type="NCBI Taxonomy" id="210409"/>
    <lineage>
        <taxon>Eukaryota</taxon>
        <taxon>Metazoa</taxon>
        <taxon>Ecdysozoa</taxon>
        <taxon>Arthropoda</taxon>
        <taxon>Crustacea</taxon>
        <taxon>Multicrustacea</taxon>
        <taxon>Malacostraca</taxon>
        <taxon>Eumalacostraca</taxon>
        <taxon>Eucarida</taxon>
        <taxon>Decapoda</taxon>
        <taxon>Pleocyemata</taxon>
        <taxon>Brachyura</taxon>
        <taxon>Eubrachyura</taxon>
        <taxon>Portunoidea</taxon>
        <taxon>Portunidae</taxon>
        <taxon>Portuninae</taxon>
        <taxon>Portunus</taxon>
    </lineage>
</organism>
<comment type="caution">
    <text evidence="1">The sequence shown here is derived from an EMBL/GenBank/DDBJ whole genome shotgun (WGS) entry which is preliminary data.</text>
</comment>